<dbReference type="Gene3D" id="3.90.1140.10">
    <property type="entry name" value="Cyclic phosphodiesterase"/>
    <property type="match status" value="1"/>
</dbReference>
<sequence length="173" mass="20494">MEMRAFLAIDIPKDIKEEIYKFQKNFKIRGIKLVEKQNLHITVKFLGEIDEETLNKILNLDLRIEPRTVKLEGLGVFPNPNYIRVIWIGVQGLVELFKEIDEKLHSLGFEKEKSYVPHLTIGRVKFIDNKKELRERIEKFEDINFGTFTVDKIKLYKSTLTPMGPIYEVIREW</sequence>
<name>D5VTW5_METIM</name>
<evidence type="ECO:0000256" key="1">
    <source>
        <dbReference type="ARBA" id="ARBA00022801"/>
    </source>
</evidence>
<organism evidence="4 5">
    <name type="scientific">Methanocaldococcus infernus (strain DSM 11812 / JCM 15783 / ME)</name>
    <dbReference type="NCBI Taxonomy" id="573063"/>
    <lineage>
        <taxon>Archaea</taxon>
        <taxon>Methanobacteriati</taxon>
        <taxon>Methanobacteriota</taxon>
        <taxon>Methanomada group</taxon>
        <taxon>Methanococci</taxon>
        <taxon>Methanococcales</taxon>
        <taxon>Methanocaldococcaceae</taxon>
        <taxon>Methanocaldococcus</taxon>
    </lineage>
</organism>
<evidence type="ECO:0000313" key="5">
    <source>
        <dbReference type="Proteomes" id="UP000002061"/>
    </source>
</evidence>
<proteinExistence type="inferred from homology"/>
<evidence type="ECO:0000259" key="3">
    <source>
        <dbReference type="Pfam" id="PF02834"/>
    </source>
</evidence>
<dbReference type="HAMAP" id="MF_01940">
    <property type="entry name" value="RNA_CPDase"/>
    <property type="match status" value="1"/>
</dbReference>
<dbReference type="KEGG" id="mif:Metin_1368"/>
<dbReference type="NCBIfam" id="TIGR02258">
    <property type="entry name" value="2_5_ligase"/>
    <property type="match status" value="1"/>
</dbReference>
<dbReference type="GO" id="GO:0016874">
    <property type="term" value="F:ligase activity"/>
    <property type="evidence" value="ECO:0007669"/>
    <property type="project" value="UniProtKB-KW"/>
</dbReference>
<gene>
    <name evidence="4" type="ordered locus">Metin_1368</name>
</gene>
<keyword evidence="1 2" id="KW-0378">Hydrolase</keyword>
<dbReference type="InterPro" id="IPR004175">
    <property type="entry name" value="RNA_CPDase"/>
</dbReference>
<feature type="active site" description="Proton donor" evidence="2">
    <location>
        <position position="40"/>
    </location>
</feature>
<accession>D5VTW5</accession>
<dbReference type="PANTHER" id="PTHR35561:SF1">
    <property type="entry name" value="RNA 2',3'-CYCLIC PHOSPHODIESTERASE"/>
    <property type="match status" value="1"/>
</dbReference>
<evidence type="ECO:0000313" key="4">
    <source>
        <dbReference type="EMBL" id="ADG14018.1"/>
    </source>
</evidence>
<dbReference type="Pfam" id="PF02834">
    <property type="entry name" value="LigT_PEase"/>
    <property type="match status" value="2"/>
</dbReference>
<keyword evidence="4" id="KW-0436">Ligase</keyword>
<comment type="similarity">
    <text evidence="2">Belongs to the 2H phosphoesterase superfamily. ThpR family.</text>
</comment>
<dbReference type="GO" id="GO:0008664">
    <property type="term" value="F:RNA 2',3'-cyclic 3'-phosphodiesterase activity"/>
    <property type="evidence" value="ECO:0007669"/>
    <property type="project" value="UniProtKB-EC"/>
</dbReference>
<reference evidence="4" key="1">
    <citation type="submission" date="2010-04" db="EMBL/GenBank/DDBJ databases">
        <title>Complete sequence of Methanocaldococcus infernus ME.</title>
        <authorList>
            <consortium name="US DOE Joint Genome Institute"/>
            <person name="Lucas S."/>
            <person name="Copeland A."/>
            <person name="Lapidus A."/>
            <person name="Cheng J.-F."/>
            <person name="Bruce D."/>
            <person name="Goodwin L."/>
            <person name="Pitluck S."/>
            <person name="Munk A.C."/>
            <person name="Detter J.C."/>
            <person name="Han C."/>
            <person name="Tapia R."/>
            <person name="Land M."/>
            <person name="Hauser L."/>
            <person name="Kyrpides N."/>
            <person name="Mikhailova N."/>
            <person name="Sieprawska-Lupa M."/>
            <person name="Whitman W.B."/>
            <person name="Woyke T."/>
        </authorList>
    </citation>
    <scope>NUCLEOTIDE SEQUENCE [LARGE SCALE GENOMIC DNA]</scope>
    <source>
        <strain evidence="4">ME</strain>
    </source>
</reference>
<dbReference type="InterPro" id="IPR009097">
    <property type="entry name" value="Cyclic_Pdiesterase"/>
</dbReference>
<comment type="function">
    <text evidence="2">Hydrolyzes RNA 2',3'-cyclic phosphodiester to an RNA 2'-phosphomonoester.</text>
</comment>
<dbReference type="Proteomes" id="UP000002061">
    <property type="component" value="Chromosome"/>
</dbReference>
<dbReference type="EC" id="3.1.4.58" evidence="2"/>
<keyword evidence="5" id="KW-1185">Reference proteome</keyword>
<dbReference type="EMBL" id="CP002009">
    <property type="protein sequence ID" value="ADG14018.1"/>
    <property type="molecule type" value="Genomic_DNA"/>
</dbReference>
<protein>
    <recommendedName>
        <fullName evidence="2">RNA 2',3'-cyclic phosphodiesterase</fullName>
        <shortName evidence="2">RNA 2',3'-CPDase</shortName>
        <ecNumber evidence="2">3.1.4.58</ecNumber>
    </recommendedName>
</protein>
<evidence type="ECO:0000256" key="2">
    <source>
        <dbReference type="HAMAP-Rule" id="MF_01940"/>
    </source>
</evidence>
<dbReference type="HOGENOM" id="CLU_081251_3_4_2"/>
<dbReference type="AlphaFoldDB" id="D5VTW5"/>
<dbReference type="STRING" id="573063.Metin_1368"/>
<feature type="short sequence motif" description="HXTX 2" evidence="2">
    <location>
        <begin position="118"/>
        <end position="121"/>
    </location>
</feature>
<feature type="short sequence motif" description="HXTX 1" evidence="2">
    <location>
        <begin position="40"/>
        <end position="43"/>
    </location>
</feature>
<feature type="domain" description="Phosphoesterase HXTX" evidence="3">
    <location>
        <begin position="9"/>
        <end position="87"/>
    </location>
</feature>
<dbReference type="PANTHER" id="PTHR35561">
    <property type="entry name" value="RNA 2',3'-CYCLIC PHOSPHODIESTERASE"/>
    <property type="match status" value="1"/>
</dbReference>
<dbReference type="InterPro" id="IPR014051">
    <property type="entry name" value="Phosphoesterase_HXTX"/>
</dbReference>
<feature type="domain" description="Phosphoesterase HXTX" evidence="3">
    <location>
        <begin position="91"/>
        <end position="167"/>
    </location>
</feature>
<dbReference type="eggNOG" id="arCOG01736">
    <property type="taxonomic scope" value="Archaea"/>
</dbReference>
<dbReference type="GO" id="GO:0004113">
    <property type="term" value="F:2',3'-cyclic-nucleotide 3'-phosphodiesterase activity"/>
    <property type="evidence" value="ECO:0007669"/>
    <property type="project" value="InterPro"/>
</dbReference>
<comment type="catalytic activity">
    <reaction evidence="2">
        <text>a 3'-end 2',3'-cyclophospho-ribonucleotide-RNA + H2O = a 3'-end 2'-phospho-ribonucleotide-RNA + H(+)</text>
        <dbReference type="Rhea" id="RHEA:11828"/>
        <dbReference type="Rhea" id="RHEA-COMP:10464"/>
        <dbReference type="Rhea" id="RHEA-COMP:17353"/>
        <dbReference type="ChEBI" id="CHEBI:15377"/>
        <dbReference type="ChEBI" id="CHEBI:15378"/>
        <dbReference type="ChEBI" id="CHEBI:83064"/>
        <dbReference type="ChEBI" id="CHEBI:173113"/>
        <dbReference type="EC" id="3.1.4.58"/>
    </reaction>
</comment>
<feature type="active site" description="Proton acceptor" evidence="2">
    <location>
        <position position="118"/>
    </location>
</feature>
<dbReference type="SUPFAM" id="SSF55144">
    <property type="entry name" value="LigT-like"/>
    <property type="match status" value="1"/>
</dbReference>